<dbReference type="EMBL" id="BMTU01000009">
    <property type="protein sequence ID" value="GGQ92299.1"/>
    <property type="molecule type" value="Genomic_DNA"/>
</dbReference>
<gene>
    <name evidence="1" type="ORF">GCM10010280_44910</name>
</gene>
<evidence type="ECO:0000313" key="1">
    <source>
        <dbReference type="EMBL" id="GGQ92299.1"/>
    </source>
</evidence>
<evidence type="ECO:0000313" key="2">
    <source>
        <dbReference type="Proteomes" id="UP000656732"/>
    </source>
</evidence>
<dbReference type="Proteomes" id="UP000656732">
    <property type="component" value="Unassembled WGS sequence"/>
</dbReference>
<name>A0A918BUS2_9ACTN</name>
<dbReference type="AlphaFoldDB" id="A0A918BUS2"/>
<dbReference type="RefSeq" id="WP_189559772.1">
    <property type="nucleotide sequence ID" value="NZ_BMTE01000002.1"/>
</dbReference>
<proteinExistence type="predicted"/>
<keyword evidence="2" id="KW-1185">Reference proteome</keyword>
<organism evidence="1 2">
    <name type="scientific">Streptomyces pilosus</name>
    <dbReference type="NCBI Taxonomy" id="28893"/>
    <lineage>
        <taxon>Bacteria</taxon>
        <taxon>Bacillati</taxon>
        <taxon>Actinomycetota</taxon>
        <taxon>Actinomycetes</taxon>
        <taxon>Kitasatosporales</taxon>
        <taxon>Streptomycetaceae</taxon>
        <taxon>Streptomyces</taxon>
    </lineage>
</organism>
<reference evidence="1" key="1">
    <citation type="journal article" date="2014" name="Int. J. Syst. Evol. Microbiol.">
        <title>Complete genome sequence of Corynebacterium casei LMG S-19264T (=DSM 44701T), isolated from a smear-ripened cheese.</title>
        <authorList>
            <consortium name="US DOE Joint Genome Institute (JGI-PGF)"/>
            <person name="Walter F."/>
            <person name="Albersmeier A."/>
            <person name="Kalinowski J."/>
            <person name="Ruckert C."/>
        </authorList>
    </citation>
    <scope>NUCLEOTIDE SEQUENCE</scope>
    <source>
        <strain evidence="1">JCM 4403</strain>
    </source>
</reference>
<comment type="caution">
    <text evidence="1">The sequence shown here is derived from an EMBL/GenBank/DDBJ whole genome shotgun (WGS) entry which is preliminary data.</text>
</comment>
<sequence length="46" mass="4880">MVVLALLVPSLMLGVVLMLGRYEDILLPPVQPPGEPVESGPGRLGR</sequence>
<reference evidence="1" key="2">
    <citation type="submission" date="2020-09" db="EMBL/GenBank/DDBJ databases">
        <authorList>
            <person name="Sun Q."/>
            <person name="Ohkuma M."/>
        </authorList>
    </citation>
    <scope>NUCLEOTIDE SEQUENCE</scope>
    <source>
        <strain evidence="1">JCM 4403</strain>
    </source>
</reference>
<accession>A0A918BUS2</accession>
<protein>
    <submittedName>
        <fullName evidence="1">Uncharacterized protein</fullName>
    </submittedName>
</protein>